<keyword evidence="2" id="KW-1185">Reference proteome</keyword>
<protein>
    <submittedName>
        <fullName evidence="1">Uncharacterized protein</fullName>
    </submittedName>
</protein>
<name>A0A137S1I9_9GAMM</name>
<comment type="caution">
    <text evidence="1">The sequence shown here is derived from an EMBL/GenBank/DDBJ whole genome shotgun (WGS) entry which is preliminary data.</text>
</comment>
<sequence length="104" mass="11322">MTMEHYIELVRIDGDWEGGHHGQYPKVFGVSLESDKPFVVTEGSGWGLGGASYTLPGLFEGNAASIFDRAESLELFQILSSAYHSGASDEVLVLELMQRYGGHA</sequence>
<accession>A0A137S1I9</accession>
<proteinExistence type="predicted"/>
<dbReference type="PATRIC" id="fig|1306954.6.peg.3190"/>
<evidence type="ECO:0000313" key="2">
    <source>
        <dbReference type="Proteomes" id="UP000070282"/>
    </source>
</evidence>
<gene>
    <name evidence="1" type="ORF">J122_4113</name>
</gene>
<dbReference type="Proteomes" id="UP000070282">
    <property type="component" value="Unassembled WGS sequence"/>
</dbReference>
<dbReference type="RefSeq" id="WP_041335042.1">
    <property type="nucleotide sequence ID" value="NZ_LOCO01000045.1"/>
</dbReference>
<organism evidence="1 2">
    <name type="scientific">Marinobacter excellens LAMA 842</name>
    <dbReference type="NCBI Taxonomy" id="1306954"/>
    <lineage>
        <taxon>Bacteria</taxon>
        <taxon>Pseudomonadati</taxon>
        <taxon>Pseudomonadota</taxon>
        <taxon>Gammaproteobacteria</taxon>
        <taxon>Pseudomonadales</taxon>
        <taxon>Marinobacteraceae</taxon>
        <taxon>Marinobacter</taxon>
    </lineage>
</organism>
<dbReference type="EMBL" id="LOCO01000045">
    <property type="protein sequence ID" value="KXO06300.1"/>
    <property type="molecule type" value="Genomic_DNA"/>
</dbReference>
<reference evidence="2" key="1">
    <citation type="submission" date="2015-12" db="EMBL/GenBank/DDBJ databases">
        <authorList>
            <person name="Lima A."/>
            <person name="Farahani Zayas N."/>
            <person name="Castro Da Silva M.A."/>
            <person name="Cabral A."/>
            <person name="Pessatti M.L."/>
        </authorList>
    </citation>
    <scope>NUCLEOTIDE SEQUENCE [LARGE SCALE GENOMIC DNA]</scope>
    <source>
        <strain evidence="2">LAMA 842</strain>
    </source>
</reference>
<dbReference type="AlphaFoldDB" id="A0A137S1I9"/>
<evidence type="ECO:0000313" key="1">
    <source>
        <dbReference type="EMBL" id="KXO06300.1"/>
    </source>
</evidence>